<accession>A0A9N9IQQ9</accession>
<gene>
    <name evidence="1" type="ORF">DERYTH_LOCUS16456</name>
</gene>
<keyword evidence="2" id="KW-1185">Reference proteome</keyword>
<evidence type="ECO:0000313" key="2">
    <source>
        <dbReference type="Proteomes" id="UP000789405"/>
    </source>
</evidence>
<sequence length="61" mass="7374">MSSNKLFEKDADENNISFEYDRIYNFNSNFNENIEDRNSFSDKNVNYNEDDNYISEKEKNT</sequence>
<feature type="non-terminal residue" evidence="1">
    <location>
        <position position="61"/>
    </location>
</feature>
<evidence type="ECO:0000313" key="1">
    <source>
        <dbReference type="EMBL" id="CAG8746197.1"/>
    </source>
</evidence>
<protein>
    <submittedName>
        <fullName evidence="1">5664_t:CDS:1</fullName>
    </submittedName>
</protein>
<comment type="caution">
    <text evidence="1">The sequence shown here is derived from an EMBL/GenBank/DDBJ whole genome shotgun (WGS) entry which is preliminary data.</text>
</comment>
<dbReference type="EMBL" id="CAJVPY010014373">
    <property type="protein sequence ID" value="CAG8746197.1"/>
    <property type="molecule type" value="Genomic_DNA"/>
</dbReference>
<reference evidence="1" key="1">
    <citation type="submission" date="2021-06" db="EMBL/GenBank/DDBJ databases">
        <authorList>
            <person name="Kallberg Y."/>
            <person name="Tangrot J."/>
            <person name="Rosling A."/>
        </authorList>
    </citation>
    <scope>NUCLEOTIDE SEQUENCE</scope>
    <source>
        <strain evidence="1">MA453B</strain>
    </source>
</reference>
<dbReference type="AlphaFoldDB" id="A0A9N9IQQ9"/>
<name>A0A9N9IQQ9_9GLOM</name>
<organism evidence="1 2">
    <name type="scientific">Dentiscutata erythropus</name>
    <dbReference type="NCBI Taxonomy" id="1348616"/>
    <lineage>
        <taxon>Eukaryota</taxon>
        <taxon>Fungi</taxon>
        <taxon>Fungi incertae sedis</taxon>
        <taxon>Mucoromycota</taxon>
        <taxon>Glomeromycotina</taxon>
        <taxon>Glomeromycetes</taxon>
        <taxon>Diversisporales</taxon>
        <taxon>Gigasporaceae</taxon>
        <taxon>Dentiscutata</taxon>
    </lineage>
</organism>
<dbReference type="Proteomes" id="UP000789405">
    <property type="component" value="Unassembled WGS sequence"/>
</dbReference>
<proteinExistence type="predicted"/>